<sequence>MADKCVAIIPAAGQGKRMNASVNKQFLSLQGMPVIVHTLRVFDECAAVDEIILVAAAGEEHFYRKLITEYEIRKLTGIVTGGRERQDSVYNGVLSIRGGCEIVIIHDGARPLITQDLILKTIAAAQETGAAVVCVPVKDTIKVVGENQRVKKTLDRQLLWQAQTPQAFRYGIFIEAIESARADCFMGTDDTSLVERLGGDVKVVPGSYENLKITTPEDLILAEAIMARRNKQCG</sequence>
<dbReference type="HAMAP" id="MF_00108">
    <property type="entry name" value="IspD"/>
    <property type="match status" value="1"/>
</dbReference>
<feature type="site" description="Positions MEP for the nucleophilic attack" evidence="7">
    <location>
        <position position="156"/>
    </location>
</feature>
<evidence type="ECO:0000256" key="4">
    <source>
        <dbReference type="ARBA" id="ARBA00022679"/>
    </source>
</evidence>
<feature type="site" description="Transition state stabilizer" evidence="7">
    <location>
        <position position="17"/>
    </location>
</feature>
<dbReference type="InterPro" id="IPR001228">
    <property type="entry name" value="IspD"/>
</dbReference>
<gene>
    <name evidence="7" type="primary">ispD</name>
    <name evidence="8" type="ordered locus">TherJR_0253</name>
</gene>
<dbReference type="PANTHER" id="PTHR32125:SF4">
    <property type="entry name" value="2-C-METHYL-D-ERYTHRITOL 4-PHOSPHATE CYTIDYLYLTRANSFERASE, CHLOROPLASTIC"/>
    <property type="match status" value="1"/>
</dbReference>
<evidence type="ECO:0000256" key="2">
    <source>
        <dbReference type="ARBA" id="ARBA00004787"/>
    </source>
</evidence>
<dbReference type="GO" id="GO:0050518">
    <property type="term" value="F:2-C-methyl-D-erythritol 4-phosphate cytidylyltransferase activity"/>
    <property type="evidence" value="ECO:0007669"/>
    <property type="project" value="UniProtKB-UniRule"/>
</dbReference>
<dbReference type="PANTHER" id="PTHR32125">
    <property type="entry name" value="2-C-METHYL-D-ERYTHRITOL 4-PHOSPHATE CYTIDYLYLTRANSFERASE, CHLOROPLASTIC"/>
    <property type="match status" value="1"/>
</dbReference>
<dbReference type="CDD" id="cd02516">
    <property type="entry name" value="CDP-ME_synthetase"/>
    <property type="match status" value="1"/>
</dbReference>
<comment type="catalytic activity">
    <reaction evidence="1 7">
        <text>2-C-methyl-D-erythritol 4-phosphate + CTP + H(+) = 4-CDP-2-C-methyl-D-erythritol + diphosphate</text>
        <dbReference type="Rhea" id="RHEA:13429"/>
        <dbReference type="ChEBI" id="CHEBI:15378"/>
        <dbReference type="ChEBI" id="CHEBI:33019"/>
        <dbReference type="ChEBI" id="CHEBI:37563"/>
        <dbReference type="ChEBI" id="CHEBI:57823"/>
        <dbReference type="ChEBI" id="CHEBI:58262"/>
        <dbReference type="EC" id="2.7.7.60"/>
    </reaction>
</comment>
<reference evidence="8 9" key="1">
    <citation type="submission" date="2010-05" db="EMBL/GenBank/DDBJ databases">
        <title>Complete sequence of Thermincola sp. JR.</title>
        <authorList>
            <consortium name="US DOE Joint Genome Institute"/>
            <person name="Lucas S."/>
            <person name="Copeland A."/>
            <person name="Lapidus A."/>
            <person name="Cheng J.-F."/>
            <person name="Bruce D."/>
            <person name="Goodwin L."/>
            <person name="Pitluck S."/>
            <person name="Chertkov O."/>
            <person name="Detter J.C."/>
            <person name="Han C."/>
            <person name="Tapia R."/>
            <person name="Land M."/>
            <person name="Hauser L."/>
            <person name="Kyrpides N."/>
            <person name="Mikhailova N."/>
            <person name="Hazen T.C."/>
            <person name="Woyke T."/>
        </authorList>
    </citation>
    <scope>NUCLEOTIDE SEQUENCE [LARGE SCALE GENOMIC DNA]</scope>
    <source>
        <strain evidence="8 9">JR</strain>
    </source>
</reference>
<dbReference type="InterPro" id="IPR018294">
    <property type="entry name" value="ISPD_synthase_CS"/>
</dbReference>
<evidence type="ECO:0000256" key="7">
    <source>
        <dbReference type="HAMAP-Rule" id="MF_00108"/>
    </source>
</evidence>
<comment type="function">
    <text evidence="7">Catalyzes the formation of 4-diphosphocytidyl-2-C-methyl-D-erythritol from CTP and 2-C-methyl-D-erythritol 4-phosphate (MEP).</text>
</comment>
<dbReference type="GO" id="GO:0019288">
    <property type="term" value="P:isopentenyl diphosphate biosynthetic process, methylerythritol 4-phosphate pathway"/>
    <property type="evidence" value="ECO:0007669"/>
    <property type="project" value="UniProtKB-UniRule"/>
</dbReference>
<evidence type="ECO:0000313" key="8">
    <source>
        <dbReference type="EMBL" id="ADG81140.1"/>
    </source>
</evidence>
<dbReference type="PROSITE" id="PS01295">
    <property type="entry name" value="ISPD"/>
    <property type="match status" value="1"/>
</dbReference>
<dbReference type="AlphaFoldDB" id="D5X9R9"/>
<comment type="pathway">
    <text evidence="2 7">Isoprenoid biosynthesis; isopentenyl diphosphate biosynthesis via DXP pathway; isopentenyl diphosphate from 1-deoxy-D-xylulose 5-phosphate: step 2/6.</text>
</comment>
<dbReference type="UniPathway" id="UPA00056">
    <property type="reaction ID" value="UER00093"/>
</dbReference>
<dbReference type="EMBL" id="CP002028">
    <property type="protein sequence ID" value="ADG81140.1"/>
    <property type="molecule type" value="Genomic_DNA"/>
</dbReference>
<dbReference type="Gene3D" id="3.90.550.10">
    <property type="entry name" value="Spore Coat Polysaccharide Biosynthesis Protein SpsA, Chain A"/>
    <property type="match status" value="1"/>
</dbReference>
<keyword evidence="5 7" id="KW-0548">Nucleotidyltransferase</keyword>
<proteinExistence type="inferred from homology"/>
<dbReference type="InterPro" id="IPR034683">
    <property type="entry name" value="IspD/TarI"/>
</dbReference>
<dbReference type="eggNOG" id="COG1211">
    <property type="taxonomic scope" value="Bacteria"/>
</dbReference>
<dbReference type="Pfam" id="PF01128">
    <property type="entry name" value="IspD"/>
    <property type="match status" value="1"/>
</dbReference>
<dbReference type="EC" id="2.7.7.60" evidence="7"/>
<evidence type="ECO:0000313" key="9">
    <source>
        <dbReference type="Proteomes" id="UP000002377"/>
    </source>
</evidence>
<dbReference type="RefSeq" id="WP_013119167.1">
    <property type="nucleotide sequence ID" value="NC_014152.1"/>
</dbReference>
<feature type="site" description="Positions MEP for the nucleophilic attack" evidence="7">
    <location>
        <position position="212"/>
    </location>
</feature>
<protein>
    <recommendedName>
        <fullName evidence="7">2-C-methyl-D-erythritol 4-phosphate cytidylyltransferase</fullName>
        <ecNumber evidence="7">2.7.7.60</ecNumber>
    </recommendedName>
    <alternativeName>
        <fullName evidence="7">4-diphosphocytidyl-2C-methyl-D-erythritol synthase</fullName>
    </alternativeName>
    <alternativeName>
        <fullName evidence="7">MEP cytidylyltransferase</fullName>
        <shortName evidence="7">MCT</shortName>
    </alternativeName>
</protein>
<dbReference type="HOGENOM" id="CLU_061281_2_2_9"/>
<dbReference type="InterPro" id="IPR050088">
    <property type="entry name" value="IspD/TarI_cytidylyltransf_bact"/>
</dbReference>
<name>D5X9R9_THEPJ</name>
<evidence type="ECO:0000256" key="5">
    <source>
        <dbReference type="ARBA" id="ARBA00022695"/>
    </source>
</evidence>
<dbReference type="NCBIfam" id="TIGR00453">
    <property type="entry name" value="ispD"/>
    <property type="match status" value="1"/>
</dbReference>
<evidence type="ECO:0000256" key="3">
    <source>
        <dbReference type="ARBA" id="ARBA00009789"/>
    </source>
</evidence>
<evidence type="ECO:0000256" key="1">
    <source>
        <dbReference type="ARBA" id="ARBA00001282"/>
    </source>
</evidence>
<dbReference type="Proteomes" id="UP000002377">
    <property type="component" value="Chromosome"/>
</dbReference>
<keyword evidence="6 7" id="KW-0414">Isoprene biosynthesis</keyword>
<dbReference type="SUPFAM" id="SSF53448">
    <property type="entry name" value="Nucleotide-diphospho-sugar transferases"/>
    <property type="match status" value="1"/>
</dbReference>
<dbReference type="FunFam" id="3.90.550.10:FF:000003">
    <property type="entry name" value="2-C-methyl-D-erythritol 4-phosphate cytidylyltransferase"/>
    <property type="match status" value="1"/>
</dbReference>
<dbReference type="STRING" id="635013.TherJR_0253"/>
<dbReference type="KEGG" id="tjr:TherJR_0253"/>
<dbReference type="InterPro" id="IPR029044">
    <property type="entry name" value="Nucleotide-diphossugar_trans"/>
</dbReference>
<accession>D5X9R9</accession>
<dbReference type="OrthoDB" id="9806837at2"/>
<feature type="site" description="Transition state stabilizer" evidence="7">
    <location>
        <position position="24"/>
    </location>
</feature>
<organism evidence="8 9">
    <name type="scientific">Thermincola potens (strain JR)</name>
    <dbReference type="NCBI Taxonomy" id="635013"/>
    <lineage>
        <taxon>Bacteria</taxon>
        <taxon>Bacillati</taxon>
        <taxon>Bacillota</taxon>
        <taxon>Clostridia</taxon>
        <taxon>Eubacteriales</taxon>
        <taxon>Thermincolaceae</taxon>
        <taxon>Thermincola</taxon>
    </lineage>
</organism>
<keyword evidence="9" id="KW-1185">Reference proteome</keyword>
<keyword evidence="4 7" id="KW-0808">Transferase</keyword>
<comment type="similarity">
    <text evidence="3 7">Belongs to the IspD/TarI cytidylyltransferase family. IspD subfamily.</text>
</comment>
<evidence type="ECO:0000256" key="6">
    <source>
        <dbReference type="ARBA" id="ARBA00023229"/>
    </source>
</evidence>